<sequence length="195" mass="21832">MTTLKLYPVVVEDCSALADIWLAAFSDPASRVLFPNTLGVRQWLESAISYDLLQRPFQHYVKIVDSDATTNKGQRLAAYAKWDLSTAEERGARYPAWHADMPAEQCEAFVMRGESNRKRIMGDQKHIFLDIVLTHPDYQRRGAASMLLKWGCELADSQGLPIFVSASQEGAPLYAKFGFVDRGAGGTTLMVRQNE</sequence>
<reference evidence="2 3" key="1">
    <citation type="journal article" date="2017" name="Biotechnol. Biofuels">
        <title>Differential beta-glucosidase expression as a function of carbon source availability in Talaromyces amestolkiae: a genomic and proteomic approach.</title>
        <authorList>
            <person name="de Eugenio L.I."/>
            <person name="Mendez-Liter J.A."/>
            <person name="Nieto-Dominguez M."/>
            <person name="Alonso L."/>
            <person name="Gil-Munoz J."/>
            <person name="Barriuso J."/>
            <person name="Prieto A."/>
            <person name="Martinez M.J."/>
        </authorList>
    </citation>
    <scope>NUCLEOTIDE SEQUENCE [LARGE SCALE GENOMIC DNA]</scope>
    <source>
        <strain evidence="2 3">CIB</strain>
    </source>
</reference>
<dbReference type="PROSITE" id="PS51186">
    <property type="entry name" value="GNAT"/>
    <property type="match status" value="1"/>
</dbReference>
<dbReference type="EMBL" id="MIKG01000001">
    <property type="protein sequence ID" value="RAO65243.1"/>
    <property type="molecule type" value="Genomic_DNA"/>
</dbReference>
<protein>
    <recommendedName>
        <fullName evidence="1">N-acetyltransferase domain-containing protein</fullName>
    </recommendedName>
</protein>
<dbReference type="InterPro" id="IPR052523">
    <property type="entry name" value="Trichothecene_AcTrans"/>
</dbReference>
<comment type="caution">
    <text evidence="2">The sequence shown here is derived from an EMBL/GenBank/DDBJ whole genome shotgun (WGS) entry which is preliminary data.</text>
</comment>
<dbReference type="PANTHER" id="PTHR42791:SF17">
    <property type="entry name" value="ACETYLTRANSFERASE, GNAT FAMILY FAMILY (AFU_ORTHOLOGUE AFUA_8G05690)"/>
    <property type="match status" value="1"/>
</dbReference>
<feature type="domain" description="N-acetyltransferase" evidence="1">
    <location>
        <begin position="58"/>
        <end position="195"/>
    </location>
</feature>
<dbReference type="Pfam" id="PF00583">
    <property type="entry name" value="Acetyltransf_1"/>
    <property type="match status" value="1"/>
</dbReference>
<dbReference type="CDD" id="cd04301">
    <property type="entry name" value="NAT_SF"/>
    <property type="match status" value="1"/>
</dbReference>
<keyword evidence="3" id="KW-1185">Reference proteome</keyword>
<evidence type="ECO:0000259" key="1">
    <source>
        <dbReference type="PROSITE" id="PS51186"/>
    </source>
</evidence>
<accession>A0A364KNW4</accession>
<dbReference type="InterPro" id="IPR000182">
    <property type="entry name" value="GNAT_dom"/>
</dbReference>
<organism evidence="2 3">
    <name type="scientific">Talaromyces amestolkiae</name>
    <dbReference type="NCBI Taxonomy" id="1196081"/>
    <lineage>
        <taxon>Eukaryota</taxon>
        <taxon>Fungi</taxon>
        <taxon>Dikarya</taxon>
        <taxon>Ascomycota</taxon>
        <taxon>Pezizomycotina</taxon>
        <taxon>Eurotiomycetes</taxon>
        <taxon>Eurotiomycetidae</taxon>
        <taxon>Eurotiales</taxon>
        <taxon>Trichocomaceae</taxon>
        <taxon>Talaromyces</taxon>
        <taxon>Talaromyces sect. Talaromyces</taxon>
    </lineage>
</organism>
<evidence type="ECO:0000313" key="3">
    <source>
        <dbReference type="Proteomes" id="UP000249363"/>
    </source>
</evidence>
<name>A0A364KNW4_TALAM</name>
<dbReference type="PANTHER" id="PTHR42791">
    <property type="entry name" value="GNAT FAMILY ACETYLTRANSFERASE"/>
    <property type="match status" value="1"/>
</dbReference>
<dbReference type="OrthoDB" id="2115692at2759"/>
<dbReference type="InterPro" id="IPR016181">
    <property type="entry name" value="Acyl_CoA_acyltransferase"/>
</dbReference>
<dbReference type="Proteomes" id="UP000249363">
    <property type="component" value="Unassembled WGS sequence"/>
</dbReference>
<dbReference type="SUPFAM" id="SSF55729">
    <property type="entry name" value="Acyl-CoA N-acyltransferases (Nat)"/>
    <property type="match status" value="1"/>
</dbReference>
<dbReference type="STRING" id="1196081.A0A364KNW4"/>
<dbReference type="Gene3D" id="3.40.630.30">
    <property type="match status" value="1"/>
</dbReference>
<evidence type="ECO:0000313" key="2">
    <source>
        <dbReference type="EMBL" id="RAO65243.1"/>
    </source>
</evidence>
<gene>
    <name evidence="2" type="ORF">BHQ10_001255</name>
</gene>
<dbReference type="RefSeq" id="XP_040729760.1">
    <property type="nucleotide sequence ID" value="XM_040873271.1"/>
</dbReference>
<dbReference type="AlphaFoldDB" id="A0A364KNW4"/>
<dbReference type="GeneID" id="63790472"/>
<dbReference type="GO" id="GO:0016747">
    <property type="term" value="F:acyltransferase activity, transferring groups other than amino-acyl groups"/>
    <property type="evidence" value="ECO:0007669"/>
    <property type="project" value="InterPro"/>
</dbReference>
<proteinExistence type="predicted"/>